<dbReference type="Gene3D" id="3.40.50.360">
    <property type="match status" value="1"/>
</dbReference>
<dbReference type="PANTHER" id="PTHR30546">
    <property type="entry name" value="FLAVODOXIN-RELATED PROTEIN WRBA-RELATED"/>
    <property type="match status" value="1"/>
</dbReference>
<dbReference type="RefSeq" id="WP_122194887.1">
    <property type="nucleotide sequence ID" value="NZ_JBHSKC010000025.1"/>
</dbReference>
<dbReference type="Pfam" id="PF03358">
    <property type="entry name" value="FMN_red"/>
    <property type="match status" value="1"/>
</dbReference>
<evidence type="ECO:0000256" key="1">
    <source>
        <dbReference type="ARBA" id="ARBA00006961"/>
    </source>
</evidence>
<evidence type="ECO:0000313" key="4">
    <source>
        <dbReference type="Proteomes" id="UP000282674"/>
    </source>
</evidence>
<accession>A0A3M2M3D9</accession>
<protein>
    <submittedName>
        <fullName evidence="3">NAD(P)H:quinone oxidoreductase</fullName>
    </submittedName>
</protein>
<dbReference type="NCBIfam" id="NF002999">
    <property type="entry name" value="PRK03767.1"/>
    <property type="match status" value="1"/>
</dbReference>
<dbReference type="PANTHER" id="PTHR30546:SF23">
    <property type="entry name" value="FLAVOPROTEIN-LIKE PROTEIN YCP4-RELATED"/>
    <property type="match status" value="1"/>
</dbReference>
<dbReference type="InterPro" id="IPR005025">
    <property type="entry name" value="FMN_Rdtase-like_dom"/>
</dbReference>
<dbReference type="NCBIfam" id="TIGR01755">
    <property type="entry name" value="flav_wrbA"/>
    <property type="match status" value="1"/>
</dbReference>
<keyword evidence="4" id="KW-1185">Reference proteome</keyword>
<organism evidence="3 4">
    <name type="scientific">Actinomadura harenae</name>
    <dbReference type="NCBI Taxonomy" id="2483351"/>
    <lineage>
        <taxon>Bacteria</taxon>
        <taxon>Bacillati</taxon>
        <taxon>Actinomycetota</taxon>
        <taxon>Actinomycetes</taxon>
        <taxon>Streptosporangiales</taxon>
        <taxon>Thermomonosporaceae</taxon>
        <taxon>Actinomadura</taxon>
    </lineage>
</organism>
<evidence type="ECO:0000259" key="2">
    <source>
        <dbReference type="Pfam" id="PF03358"/>
    </source>
</evidence>
<dbReference type="InterPro" id="IPR010089">
    <property type="entry name" value="Flavoprotein_WrbA-like"/>
</dbReference>
<dbReference type="GO" id="GO:0016020">
    <property type="term" value="C:membrane"/>
    <property type="evidence" value="ECO:0007669"/>
    <property type="project" value="TreeGrafter"/>
</dbReference>
<name>A0A3M2M3D9_9ACTN</name>
<evidence type="ECO:0000313" key="3">
    <source>
        <dbReference type="EMBL" id="RMI44109.1"/>
    </source>
</evidence>
<proteinExistence type="inferred from homology"/>
<dbReference type="InterPro" id="IPR029039">
    <property type="entry name" value="Flavoprotein-like_sf"/>
</dbReference>
<dbReference type="EMBL" id="RFFG01000021">
    <property type="protein sequence ID" value="RMI44109.1"/>
    <property type="molecule type" value="Genomic_DNA"/>
</dbReference>
<dbReference type="GO" id="GO:0003955">
    <property type="term" value="F:NAD(P)H dehydrogenase (quinone) activity"/>
    <property type="evidence" value="ECO:0007669"/>
    <property type="project" value="InterPro"/>
</dbReference>
<dbReference type="FunFam" id="3.40.50.360:FF:000001">
    <property type="entry name" value="NAD(P)H dehydrogenase (Quinone) FQR1-like"/>
    <property type="match status" value="1"/>
</dbReference>
<dbReference type="AlphaFoldDB" id="A0A3M2M3D9"/>
<dbReference type="Proteomes" id="UP000282674">
    <property type="component" value="Unassembled WGS sequence"/>
</dbReference>
<dbReference type="SUPFAM" id="SSF52218">
    <property type="entry name" value="Flavoproteins"/>
    <property type="match status" value="1"/>
</dbReference>
<sequence>MDSPVTVAVVYYSATGNVFQLAKAAATEAEKAGAEVRLRKVRELAPDEAIAANQGWYDHAATTQHIVEARLDDLDWAEVVLFGTPTRYGLPAAQLKQYIDTTGPLWSQGRLADKVASSFTSTSTAHGGQESTILALNNTFYHWGCVIVPPGYTDPIQFQAGNPYGTSHFSEGGDRPPGEVELAAVEHQTRRAVEIARLLRSGRDAA</sequence>
<comment type="similarity">
    <text evidence="1">Belongs to the WrbA family.</text>
</comment>
<dbReference type="OrthoDB" id="9801479at2"/>
<feature type="domain" description="NADPH-dependent FMN reductase-like" evidence="2">
    <location>
        <begin position="14"/>
        <end position="152"/>
    </location>
</feature>
<gene>
    <name evidence="3" type="ORF">EBO15_14440</name>
</gene>
<dbReference type="GO" id="GO:0010181">
    <property type="term" value="F:FMN binding"/>
    <property type="evidence" value="ECO:0007669"/>
    <property type="project" value="InterPro"/>
</dbReference>
<reference evidence="3 4" key="1">
    <citation type="submission" date="2018-10" db="EMBL/GenBank/DDBJ databases">
        <title>Isolation from soil.</title>
        <authorList>
            <person name="Hu J."/>
        </authorList>
    </citation>
    <scope>NUCLEOTIDE SEQUENCE [LARGE SCALE GENOMIC DNA]</scope>
    <source>
        <strain evidence="3 4">NEAU-Ht49</strain>
    </source>
</reference>
<comment type="caution">
    <text evidence="3">The sequence shown here is derived from an EMBL/GenBank/DDBJ whole genome shotgun (WGS) entry which is preliminary data.</text>
</comment>